<keyword evidence="1" id="KW-0813">Transport</keyword>
<evidence type="ECO:0000256" key="2">
    <source>
        <dbReference type="ARBA" id="ARBA00022723"/>
    </source>
</evidence>
<dbReference type="EMBL" id="OB705756">
    <property type="protein sequence ID" value="CAD7238640.1"/>
    <property type="molecule type" value="Genomic_DNA"/>
</dbReference>
<dbReference type="OrthoDB" id="10538470at2759"/>
<dbReference type="GO" id="GO:0005507">
    <property type="term" value="F:copper ion binding"/>
    <property type="evidence" value="ECO:0007669"/>
    <property type="project" value="InterPro"/>
</dbReference>
<dbReference type="InterPro" id="IPR050845">
    <property type="entry name" value="Cu-binding_ET"/>
</dbReference>
<dbReference type="GO" id="GO:0009055">
    <property type="term" value="F:electron transfer activity"/>
    <property type="evidence" value="ECO:0007669"/>
    <property type="project" value="InterPro"/>
</dbReference>
<keyword evidence="2" id="KW-0479">Metal-binding</keyword>
<dbReference type="Pfam" id="PF00127">
    <property type="entry name" value="Copper-bind"/>
    <property type="match status" value="1"/>
</dbReference>
<protein>
    <recommendedName>
        <fullName evidence="5">Blue (type 1) copper domain-containing protein</fullName>
    </recommendedName>
</protein>
<accession>A0A7R8WXD3</accession>
<dbReference type="SUPFAM" id="SSF49503">
    <property type="entry name" value="Cupredoxins"/>
    <property type="match status" value="1"/>
</dbReference>
<dbReference type="PANTHER" id="PTHR38439:SF2">
    <property type="entry name" value="OUTER MEMBRANE PROTEIN H.8"/>
    <property type="match status" value="1"/>
</dbReference>
<name>A0A7R8WXD3_9CRUS</name>
<dbReference type="PANTHER" id="PTHR38439">
    <property type="entry name" value="AURACYANIN-B"/>
    <property type="match status" value="1"/>
</dbReference>
<keyword evidence="4" id="KW-0186">Copper</keyword>
<proteinExistence type="predicted"/>
<evidence type="ECO:0000256" key="1">
    <source>
        <dbReference type="ARBA" id="ARBA00022448"/>
    </source>
</evidence>
<evidence type="ECO:0000313" key="6">
    <source>
        <dbReference type="EMBL" id="CAD7238640.1"/>
    </source>
</evidence>
<dbReference type="InterPro" id="IPR008972">
    <property type="entry name" value="Cupredoxin"/>
</dbReference>
<keyword evidence="3" id="KW-0249">Electron transport</keyword>
<dbReference type="Gene3D" id="2.60.40.420">
    <property type="entry name" value="Cupredoxins - blue copper proteins"/>
    <property type="match status" value="1"/>
</dbReference>
<organism evidence="6">
    <name type="scientific">Cyprideis torosa</name>
    <dbReference type="NCBI Taxonomy" id="163714"/>
    <lineage>
        <taxon>Eukaryota</taxon>
        <taxon>Metazoa</taxon>
        <taxon>Ecdysozoa</taxon>
        <taxon>Arthropoda</taxon>
        <taxon>Crustacea</taxon>
        <taxon>Oligostraca</taxon>
        <taxon>Ostracoda</taxon>
        <taxon>Podocopa</taxon>
        <taxon>Podocopida</taxon>
        <taxon>Cytherocopina</taxon>
        <taxon>Cytheroidea</taxon>
        <taxon>Cytherideidae</taxon>
        <taxon>Cyprideis</taxon>
    </lineage>
</organism>
<evidence type="ECO:0000259" key="5">
    <source>
        <dbReference type="Pfam" id="PF00127"/>
    </source>
</evidence>
<sequence length="111" mass="12277">MACGGTDAPVETADPVIEEPITQTETTTEVSDEVAEIVIEANDQMKYNLSEINVKAGQQVKLTLKHVGEMKLEVMGHNWVLLKPEAVTEDFAIAAIQAKETGYIPEKYKDW</sequence>
<dbReference type="AlphaFoldDB" id="A0A7R8WXD3"/>
<dbReference type="InterPro" id="IPR000923">
    <property type="entry name" value="BlueCu_1"/>
</dbReference>
<evidence type="ECO:0000256" key="4">
    <source>
        <dbReference type="ARBA" id="ARBA00023008"/>
    </source>
</evidence>
<feature type="domain" description="Blue (type 1) copper" evidence="5">
    <location>
        <begin position="38"/>
        <end position="99"/>
    </location>
</feature>
<gene>
    <name evidence="6" type="ORF">CTOB1V02_LOCUS16455</name>
</gene>
<reference evidence="6" key="1">
    <citation type="submission" date="2020-11" db="EMBL/GenBank/DDBJ databases">
        <authorList>
            <person name="Tran Van P."/>
        </authorList>
    </citation>
    <scope>NUCLEOTIDE SEQUENCE</scope>
</reference>
<feature type="non-terminal residue" evidence="6">
    <location>
        <position position="111"/>
    </location>
</feature>
<evidence type="ECO:0000256" key="3">
    <source>
        <dbReference type="ARBA" id="ARBA00022982"/>
    </source>
</evidence>